<dbReference type="EMBL" id="FTOE01000004">
    <property type="protein sequence ID" value="SIS74563.1"/>
    <property type="molecule type" value="Genomic_DNA"/>
</dbReference>
<gene>
    <name evidence="1" type="ORF">SAMN05421760_104123</name>
</gene>
<evidence type="ECO:0000313" key="2">
    <source>
        <dbReference type="Proteomes" id="UP000185999"/>
    </source>
</evidence>
<evidence type="ECO:0000313" key="1">
    <source>
        <dbReference type="EMBL" id="SIS74563.1"/>
    </source>
</evidence>
<dbReference type="InterPro" id="IPR018772">
    <property type="entry name" value="Transcription_activator_HlyU"/>
</dbReference>
<name>A0A1N7LL54_9GAMM</name>
<dbReference type="RefSeq" id="WP_054341562.1">
    <property type="nucleotide sequence ID" value="NZ_FTOE01000004.1"/>
</dbReference>
<dbReference type="OrthoDB" id="9800971at2"/>
<keyword evidence="2" id="KW-1185">Reference proteome</keyword>
<dbReference type="Pfam" id="PF10115">
    <property type="entry name" value="HlyU"/>
    <property type="match status" value="1"/>
</dbReference>
<dbReference type="STRING" id="619304.SAMN05421760_104123"/>
<proteinExistence type="predicted"/>
<dbReference type="Proteomes" id="UP000185999">
    <property type="component" value="Unassembled WGS sequence"/>
</dbReference>
<sequence length="91" mass="10274">MSLLKSIANLLSSSKEAAPTPLYQEEYKGFLILATPAAEASQYRINGLISKEGKEHIFMRADVLPNQELCVQETFRKGRLMIDQQGEKIFQ</sequence>
<protein>
    <submittedName>
        <fullName evidence="1">Uncharacterized protein</fullName>
    </submittedName>
</protein>
<accession>A0A1N7LL54</accession>
<organism evidence="1 2">
    <name type="scientific">Neptunomonas antarctica</name>
    <dbReference type="NCBI Taxonomy" id="619304"/>
    <lineage>
        <taxon>Bacteria</taxon>
        <taxon>Pseudomonadati</taxon>
        <taxon>Pseudomonadota</taxon>
        <taxon>Gammaproteobacteria</taxon>
        <taxon>Oceanospirillales</taxon>
        <taxon>Oceanospirillaceae</taxon>
        <taxon>Neptunomonas</taxon>
    </lineage>
</organism>
<reference evidence="2" key="1">
    <citation type="submission" date="2017-01" db="EMBL/GenBank/DDBJ databases">
        <authorList>
            <person name="Varghese N."/>
            <person name="Submissions S."/>
        </authorList>
    </citation>
    <scope>NUCLEOTIDE SEQUENCE [LARGE SCALE GENOMIC DNA]</scope>
    <source>
        <strain evidence="2">DSM 22306</strain>
    </source>
</reference>
<dbReference type="AlphaFoldDB" id="A0A1N7LL54"/>